<dbReference type="PANTHER" id="PTHR48039:SF5">
    <property type="entry name" value="RNA-BINDING PROTEIN 28"/>
    <property type="match status" value="1"/>
</dbReference>
<evidence type="ECO:0000256" key="4">
    <source>
        <dbReference type="ARBA" id="ARBA00023242"/>
    </source>
</evidence>
<dbReference type="Pfam" id="PF00076">
    <property type="entry name" value="RRM_1"/>
    <property type="match status" value="3"/>
</dbReference>
<feature type="domain" description="RRM" evidence="7">
    <location>
        <begin position="308"/>
        <end position="407"/>
    </location>
</feature>
<keyword evidence="4" id="KW-0539">Nucleus</keyword>
<dbReference type="CDD" id="cd12413">
    <property type="entry name" value="RRM1_RBM28_like"/>
    <property type="match status" value="1"/>
</dbReference>
<keyword evidence="2" id="KW-0677">Repeat</keyword>
<dbReference type="InterPro" id="IPR000504">
    <property type="entry name" value="RRM_dom"/>
</dbReference>
<feature type="region of interest" description="Disordered" evidence="6">
    <location>
        <begin position="84"/>
        <end position="121"/>
    </location>
</feature>
<evidence type="ECO:0000256" key="3">
    <source>
        <dbReference type="ARBA" id="ARBA00022884"/>
    </source>
</evidence>
<dbReference type="Proteomes" id="UP001519460">
    <property type="component" value="Unassembled WGS sequence"/>
</dbReference>
<keyword evidence="3 5" id="KW-0694">RNA-binding</keyword>
<dbReference type="InterPro" id="IPR035979">
    <property type="entry name" value="RBD_domain_sf"/>
</dbReference>
<dbReference type="InterPro" id="IPR051945">
    <property type="entry name" value="RRM_MRD1_RNA_proc_ribogen"/>
</dbReference>
<dbReference type="PANTHER" id="PTHR48039">
    <property type="entry name" value="RNA-BINDING MOTIF PROTEIN 14B"/>
    <property type="match status" value="1"/>
</dbReference>
<feature type="compositionally biased region" description="Polar residues" evidence="6">
    <location>
        <begin position="107"/>
        <end position="121"/>
    </location>
</feature>
<dbReference type="AlphaFoldDB" id="A0ABD0JN47"/>
<dbReference type="SUPFAM" id="SSF54928">
    <property type="entry name" value="RNA-binding domain, RBD"/>
    <property type="match status" value="4"/>
</dbReference>
<dbReference type="SMART" id="SM00360">
    <property type="entry name" value="RRM"/>
    <property type="match status" value="4"/>
</dbReference>
<feature type="compositionally biased region" description="Basic residues" evidence="6">
    <location>
        <begin position="601"/>
        <end position="614"/>
    </location>
</feature>
<evidence type="ECO:0000313" key="9">
    <source>
        <dbReference type="Proteomes" id="UP001519460"/>
    </source>
</evidence>
<dbReference type="CDD" id="cd12416">
    <property type="entry name" value="RRM4_RBM28_like"/>
    <property type="match status" value="1"/>
</dbReference>
<dbReference type="InterPro" id="IPR012677">
    <property type="entry name" value="Nucleotide-bd_a/b_plait_sf"/>
</dbReference>
<dbReference type="EMBL" id="JACVVK020000382">
    <property type="protein sequence ID" value="KAK7476216.1"/>
    <property type="molecule type" value="Genomic_DNA"/>
</dbReference>
<dbReference type="CDD" id="cd12415">
    <property type="entry name" value="RRM3_RBM28_like"/>
    <property type="match status" value="1"/>
</dbReference>
<evidence type="ECO:0000256" key="2">
    <source>
        <dbReference type="ARBA" id="ARBA00022737"/>
    </source>
</evidence>
<dbReference type="Gene3D" id="3.30.70.330">
    <property type="match status" value="4"/>
</dbReference>
<dbReference type="CDD" id="cd00590">
    <property type="entry name" value="RRM_SF"/>
    <property type="match status" value="1"/>
</dbReference>
<proteinExistence type="predicted"/>
<comment type="caution">
    <text evidence="8">The sequence shown here is derived from an EMBL/GenBank/DDBJ whole genome shotgun (WGS) entry which is preliminary data.</text>
</comment>
<keyword evidence="9" id="KW-1185">Reference proteome</keyword>
<organism evidence="8 9">
    <name type="scientific">Batillaria attramentaria</name>
    <dbReference type="NCBI Taxonomy" id="370345"/>
    <lineage>
        <taxon>Eukaryota</taxon>
        <taxon>Metazoa</taxon>
        <taxon>Spiralia</taxon>
        <taxon>Lophotrochozoa</taxon>
        <taxon>Mollusca</taxon>
        <taxon>Gastropoda</taxon>
        <taxon>Caenogastropoda</taxon>
        <taxon>Sorbeoconcha</taxon>
        <taxon>Cerithioidea</taxon>
        <taxon>Batillariidae</taxon>
        <taxon>Batillaria</taxon>
    </lineage>
</organism>
<feature type="non-terminal residue" evidence="8">
    <location>
        <position position="647"/>
    </location>
</feature>
<comment type="subcellular location">
    <subcellularLocation>
        <location evidence="1">Nucleus</location>
    </subcellularLocation>
</comment>
<evidence type="ECO:0000256" key="6">
    <source>
        <dbReference type="SAM" id="MobiDB-lite"/>
    </source>
</evidence>
<feature type="compositionally biased region" description="Basic and acidic residues" evidence="6">
    <location>
        <begin position="562"/>
        <end position="572"/>
    </location>
</feature>
<dbReference type="GO" id="GO:0005634">
    <property type="term" value="C:nucleus"/>
    <property type="evidence" value="ECO:0007669"/>
    <property type="project" value="UniProtKB-SubCell"/>
</dbReference>
<dbReference type="FunFam" id="3.30.70.330:FF:000182">
    <property type="entry name" value="RNA-binding motif protein 28"/>
    <property type="match status" value="1"/>
</dbReference>
<evidence type="ECO:0000256" key="5">
    <source>
        <dbReference type="PROSITE-ProRule" id="PRU00176"/>
    </source>
</evidence>
<gene>
    <name evidence="8" type="ORF">BaRGS_00032570</name>
</gene>
<evidence type="ECO:0000313" key="8">
    <source>
        <dbReference type="EMBL" id="KAK7476216.1"/>
    </source>
</evidence>
<evidence type="ECO:0000259" key="7">
    <source>
        <dbReference type="PROSITE" id="PS50102"/>
    </source>
</evidence>
<name>A0ABD0JN47_9CAEN</name>
<evidence type="ECO:0000256" key="1">
    <source>
        <dbReference type="ARBA" id="ARBA00004123"/>
    </source>
</evidence>
<protein>
    <recommendedName>
        <fullName evidence="7">RRM domain-containing protein</fullName>
    </recommendedName>
</protein>
<sequence>MAERQSKTLFVRNLPFTASNETLTKVFGDIGPVKTAFVVKEKGSDKCKGYGYVKFSMLEDAVKAKEEVKQFEGRNIFSSFANAKQTEKKKKEHGNKVGTTKAEDDSTVSSEVSATKDATTAQQKPVVATSSMDARTKTAYAQAKTVAVRGLPPGTTPEKLQTLIKDVKCIAQVDFPVQGEVNAAHLRFKCVRDAKRAVRRLQVLKLQAAQLSKAVPAGKEKGSQPITLTGKRQGKDKRGRLIIRNLSFKFSTLEAAGRALKEMNSKQILGRPVAVDWAVAKTKYVAGTQTASSTGTKPEKKSDVGEGRTVFIRNVPFEAEEDELSEVFEEFGELVYARLVLDAQTERPKGTAFVQFKTKEAAEQCFEKGQETGQNAGIGLHGRRLIVVPALSRTEAQNRAKVDKTKEKKDSRNLFLAREGMIRPGTQAAAGISQEDMAKRMKIEQMKRERLKNQNIFVSSTRLCVHNLPTKTDEKELWQIALNAAEDPEAKITECRVMRDMQRVNNSGVAKSLGYAFVNFTKHEHALKALRGLNNSEVFGVKKRPIVEFSLENRRALEVQEKRREKSKVAQKRERKQAKAVNPQKQQDKIARAQHTGPKGLPKHFGPKIRHRDRNKGRQIVVLVSVVKPVEAALEQSSTRYANVGGC</sequence>
<dbReference type="PROSITE" id="PS50102">
    <property type="entry name" value="RRM"/>
    <property type="match status" value="3"/>
</dbReference>
<accession>A0ABD0JN47</accession>
<reference evidence="8 9" key="1">
    <citation type="journal article" date="2023" name="Sci. Data">
        <title>Genome assembly of the Korean intertidal mud-creeper Batillaria attramentaria.</title>
        <authorList>
            <person name="Patra A.K."/>
            <person name="Ho P.T."/>
            <person name="Jun S."/>
            <person name="Lee S.J."/>
            <person name="Kim Y."/>
            <person name="Won Y.J."/>
        </authorList>
    </citation>
    <scope>NUCLEOTIDE SEQUENCE [LARGE SCALE GENOMIC DNA]</scope>
    <source>
        <strain evidence="8">Wonlab-2016</strain>
    </source>
</reference>
<feature type="domain" description="RRM" evidence="7">
    <location>
        <begin position="7"/>
        <end position="83"/>
    </location>
</feature>
<dbReference type="GO" id="GO:0003723">
    <property type="term" value="F:RNA binding"/>
    <property type="evidence" value="ECO:0007669"/>
    <property type="project" value="UniProtKB-UniRule"/>
</dbReference>
<feature type="region of interest" description="Disordered" evidence="6">
    <location>
        <begin position="562"/>
        <end position="614"/>
    </location>
</feature>
<feature type="domain" description="RRM" evidence="7">
    <location>
        <begin position="461"/>
        <end position="564"/>
    </location>
</feature>